<evidence type="ECO:0000256" key="1">
    <source>
        <dbReference type="ARBA" id="ARBA00023172"/>
    </source>
</evidence>
<dbReference type="SUPFAM" id="SSF56349">
    <property type="entry name" value="DNA breaking-rejoining enzymes"/>
    <property type="match status" value="1"/>
</dbReference>
<dbReference type="Proteomes" id="UP001438953">
    <property type="component" value="Unassembled WGS sequence"/>
</dbReference>
<accession>A0ABV1SM04</accession>
<name>A0ABV1SM04_9RHOB</name>
<proteinExistence type="predicted"/>
<sequence>MDHFSGAKPEIGAEDYDLHGLRYTACAELGALGLDDDMIMAVSGHTTKAMVAKYAGPARQKARAKIAQSMRDKSDI</sequence>
<gene>
    <name evidence="2" type="ORF">VSX56_19470</name>
</gene>
<keyword evidence="3" id="KW-1185">Reference proteome</keyword>
<protein>
    <recommendedName>
        <fullName evidence="4">Tyr recombinase domain-containing protein</fullName>
    </recommendedName>
</protein>
<dbReference type="InterPro" id="IPR011010">
    <property type="entry name" value="DNA_brk_join_enz"/>
</dbReference>
<dbReference type="InterPro" id="IPR013762">
    <property type="entry name" value="Integrase-like_cat_sf"/>
</dbReference>
<dbReference type="EMBL" id="JAYWLC010000038">
    <property type="protein sequence ID" value="MER5173937.1"/>
    <property type="molecule type" value="Genomic_DNA"/>
</dbReference>
<evidence type="ECO:0000313" key="3">
    <source>
        <dbReference type="Proteomes" id="UP001438953"/>
    </source>
</evidence>
<organism evidence="2 3">
    <name type="scientific">Thioclava kandeliae</name>
    <dbReference type="NCBI Taxonomy" id="3070818"/>
    <lineage>
        <taxon>Bacteria</taxon>
        <taxon>Pseudomonadati</taxon>
        <taxon>Pseudomonadota</taxon>
        <taxon>Alphaproteobacteria</taxon>
        <taxon>Rhodobacterales</taxon>
        <taxon>Paracoccaceae</taxon>
        <taxon>Thioclava</taxon>
    </lineage>
</organism>
<dbReference type="Gene3D" id="1.10.443.10">
    <property type="entry name" value="Intergrase catalytic core"/>
    <property type="match status" value="1"/>
</dbReference>
<evidence type="ECO:0008006" key="4">
    <source>
        <dbReference type="Google" id="ProtNLM"/>
    </source>
</evidence>
<keyword evidence="1" id="KW-0233">DNA recombination</keyword>
<reference evidence="2 3" key="2">
    <citation type="submission" date="2024-06" db="EMBL/GenBank/DDBJ databases">
        <title>Thioclava kandeliae sp. nov. from a rhizosphere soil sample of Kandelia candel in a mangrove.</title>
        <authorList>
            <person name="Mu T."/>
        </authorList>
    </citation>
    <scope>NUCLEOTIDE SEQUENCE [LARGE SCALE GENOMIC DNA]</scope>
    <source>
        <strain evidence="2 3">CPCC 100088</strain>
    </source>
</reference>
<reference evidence="2 3" key="1">
    <citation type="submission" date="2024-01" db="EMBL/GenBank/DDBJ databases">
        <authorList>
            <person name="Deng Y."/>
            <person name="Su J."/>
        </authorList>
    </citation>
    <scope>NUCLEOTIDE SEQUENCE [LARGE SCALE GENOMIC DNA]</scope>
    <source>
        <strain evidence="2 3">CPCC 100088</strain>
    </source>
</reference>
<comment type="caution">
    <text evidence="2">The sequence shown here is derived from an EMBL/GenBank/DDBJ whole genome shotgun (WGS) entry which is preliminary data.</text>
</comment>
<evidence type="ECO:0000313" key="2">
    <source>
        <dbReference type="EMBL" id="MER5173937.1"/>
    </source>
</evidence>
<dbReference type="RefSeq" id="WP_350939229.1">
    <property type="nucleotide sequence ID" value="NZ_JAYWLC010000038.1"/>
</dbReference>